<dbReference type="Proteomes" id="UP001470230">
    <property type="component" value="Unassembled WGS sequence"/>
</dbReference>
<evidence type="ECO:0000313" key="4">
    <source>
        <dbReference type="Proteomes" id="UP001470230"/>
    </source>
</evidence>
<evidence type="ECO:0000313" key="3">
    <source>
        <dbReference type="EMBL" id="KAK8843210.1"/>
    </source>
</evidence>
<dbReference type="CDD" id="cd02908">
    <property type="entry name" value="Macro_OAADPr_deacetylase"/>
    <property type="match status" value="1"/>
</dbReference>
<sequence length="322" mass="36592">MSAKKVLTLDDLEPWSKAGPESLTDYPIPENIKVRYHLNDEINSKISIWPGGDSTHLAADAIVNAANEMLRPGGGICGAIHRAAGPNLYKECKLELKENGNFIDPGNAVLTKGYNLPAKYVIHTVGPRGKKPKLLKNAYESTIKLIDGDDIRSIGLCCISTGIFGFPIKPATRIAMKTVREWLEKEENLEKTDRIIFVVFLPKDVKIYYEYLHEFFPLTEQPICTDEEEEKDEEEEEEEKSSESGKSDKEDKKEKKTKSDRKSDNTPEKVTKEKDDKKSDIDEKEDKNKKKDEEKPKNDPQKTAKRKRMRIPKVKTSPVEDI</sequence>
<dbReference type="Gene3D" id="3.40.220.10">
    <property type="entry name" value="Leucine Aminopeptidase, subunit E, domain 1"/>
    <property type="match status" value="1"/>
</dbReference>
<name>A0ABR2HAE0_9EUKA</name>
<proteinExistence type="predicted"/>
<feature type="region of interest" description="Disordered" evidence="1">
    <location>
        <begin position="223"/>
        <end position="322"/>
    </location>
</feature>
<accession>A0ABR2HAE0</accession>
<feature type="domain" description="Macro" evidence="2">
    <location>
        <begin position="33"/>
        <end position="216"/>
    </location>
</feature>
<comment type="caution">
    <text evidence="3">The sequence shown here is derived from an EMBL/GenBank/DDBJ whole genome shotgun (WGS) entry which is preliminary data.</text>
</comment>
<feature type="compositionally biased region" description="Basic and acidic residues" evidence="1">
    <location>
        <begin position="241"/>
        <end position="254"/>
    </location>
</feature>
<feature type="compositionally biased region" description="Acidic residues" evidence="1">
    <location>
        <begin position="225"/>
        <end position="240"/>
    </location>
</feature>
<feature type="compositionally biased region" description="Basic and acidic residues" evidence="1">
    <location>
        <begin position="260"/>
        <end position="302"/>
    </location>
</feature>
<evidence type="ECO:0000256" key="1">
    <source>
        <dbReference type="SAM" id="MobiDB-lite"/>
    </source>
</evidence>
<dbReference type="SUPFAM" id="SSF52949">
    <property type="entry name" value="Macro domain-like"/>
    <property type="match status" value="1"/>
</dbReference>
<dbReference type="EMBL" id="JAPFFF010000035">
    <property type="protein sequence ID" value="KAK8843210.1"/>
    <property type="molecule type" value="Genomic_DNA"/>
</dbReference>
<dbReference type="InterPro" id="IPR043472">
    <property type="entry name" value="Macro_dom-like"/>
</dbReference>
<gene>
    <name evidence="3" type="ORF">M9Y10_025058</name>
</gene>
<evidence type="ECO:0000259" key="2">
    <source>
        <dbReference type="PROSITE" id="PS51154"/>
    </source>
</evidence>
<keyword evidence="4" id="KW-1185">Reference proteome</keyword>
<organism evidence="3 4">
    <name type="scientific">Tritrichomonas musculus</name>
    <dbReference type="NCBI Taxonomy" id="1915356"/>
    <lineage>
        <taxon>Eukaryota</taxon>
        <taxon>Metamonada</taxon>
        <taxon>Parabasalia</taxon>
        <taxon>Tritrichomonadida</taxon>
        <taxon>Tritrichomonadidae</taxon>
        <taxon>Tritrichomonas</taxon>
    </lineage>
</organism>
<dbReference type="PANTHER" id="PTHR11106:SF27">
    <property type="entry name" value="MACRO DOMAIN-CONTAINING PROTEIN"/>
    <property type="match status" value="1"/>
</dbReference>
<dbReference type="Pfam" id="PF01661">
    <property type="entry name" value="Macro"/>
    <property type="match status" value="1"/>
</dbReference>
<protein>
    <submittedName>
        <fullName evidence="3">O-acetyl-ADP-ribose deacetylase macrod1</fullName>
    </submittedName>
</protein>
<reference evidence="3 4" key="1">
    <citation type="submission" date="2024-04" db="EMBL/GenBank/DDBJ databases">
        <title>Tritrichomonas musculus Genome.</title>
        <authorList>
            <person name="Alves-Ferreira E."/>
            <person name="Grigg M."/>
            <person name="Lorenzi H."/>
            <person name="Galac M."/>
        </authorList>
    </citation>
    <scope>NUCLEOTIDE SEQUENCE [LARGE SCALE GENOMIC DNA]</scope>
    <source>
        <strain evidence="3 4">EAF2021</strain>
    </source>
</reference>
<dbReference type="SMART" id="SM00506">
    <property type="entry name" value="A1pp"/>
    <property type="match status" value="1"/>
</dbReference>
<dbReference type="PROSITE" id="PS51154">
    <property type="entry name" value="MACRO"/>
    <property type="match status" value="1"/>
</dbReference>
<feature type="compositionally biased region" description="Basic residues" evidence="1">
    <location>
        <begin position="303"/>
        <end position="313"/>
    </location>
</feature>
<dbReference type="InterPro" id="IPR002589">
    <property type="entry name" value="Macro_dom"/>
</dbReference>
<dbReference type="PANTHER" id="PTHR11106">
    <property type="entry name" value="GANGLIOSIDE INDUCED DIFFERENTIATION ASSOCIATED PROTEIN 2-RELATED"/>
    <property type="match status" value="1"/>
</dbReference>